<accession>A0A1F6WMY7</accession>
<dbReference type="Proteomes" id="UP000179448">
    <property type="component" value="Unassembled WGS sequence"/>
</dbReference>
<gene>
    <name evidence="2" type="ORF">A2997_00135</name>
</gene>
<protein>
    <submittedName>
        <fullName evidence="2">Uncharacterized protein</fullName>
    </submittedName>
</protein>
<evidence type="ECO:0000313" key="2">
    <source>
        <dbReference type="EMBL" id="OGI83238.1"/>
    </source>
</evidence>
<comment type="caution">
    <text evidence="2">The sequence shown here is derived from an EMBL/GenBank/DDBJ whole genome shotgun (WGS) entry which is preliminary data.</text>
</comment>
<name>A0A1F6WMY7_9BACT</name>
<dbReference type="EMBL" id="MFUQ01000021">
    <property type="protein sequence ID" value="OGI83238.1"/>
    <property type="molecule type" value="Genomic_DNA"/>
</dbReference>
<feature type="signal peptide" evidence="1">
    <location>
        <begin position="1"/>
        <end position="21"/>
    </location>
</feature>
<evidence type="ECO:0000256" key="1">
    <source>
        <dbReference type="SAM" id="SignalP"/>
    </source>
</evidence>
<keyword evidence="1" id="KW-0732">Signal</keyword>
<organism evidence="2 3">
    <name type="scientific">Candidatus Nomurabacteria bacterium RIFCSPLOWO2_01_FULL_36_10b</name>
    <dbReference type="NCBI Taxonomy" id="1801766"/>
    <lineage>
        <taxon>Bacteria</taxon>
        <taxon>Candidatus Nomuraibacteriota</taxon>
    </lineage>
</organism>
<dbReference type="AlphaFoldDB" id="A0A1F6WMY7"/>
<reference evidence="2 3" key="1">
    <citation type="journal article" date="2016" name="Nat. Commun.">
        <title>Thousands of microbial genomes shed light on interconnected biogeochemical processes in an aquifer system.</title>
        <authorList>
            <person name="Anantharaman K."/>
            <person name="Brown C.T."/>
            <person name="Hug L.A."/>
            <person name="Sharon I."/>
            <person name="Castelle C.J."/>
            <person name="Probst A.J."/>
            <person name="Thomas B.C."/>
            <person name="Singh A."/>
            <person name="Wilkins M.J."/>
            <person name="Karaoz U."/>
            <person name="Brodie E.L."/>
            <person name="Williams K.H."/>
            <person name="Hubbard S.S."/>
            <person name="Banfield J.F."/>
        </authorList>
    </citation>
    <scope>NUCLEOTIDE SEQUENCE [LARGE SCALE GENOMIC DNA]</scope>
</reference>
<evidence type="ECO:0000313" key="3">
    <source>
        <dbReference type="Proteomes" id="UP000179448"/>
    </source>
</evidence>
<sequence>MKKIFFLFAVLIVGFLPSASAQVKDLLKKEPAKDTLAISVSAGFVLAPQAKYQIGDTLPPALVVPTPLFGTVSFAIGKVAVTIPYNFANNSVGCLAQYSVSTSVALYAVGFKGLHKQSGGYAGTGIFYNIGKQSLFLEIGSPLQENVGLRPTLFTGVIIPFQLELKK</sequence>
<proteinExistence type="predicted"/>
<feature type="chain" id="PRO_5009225753" evidence="1">
    <location>
        <begin position="22"/>
        <end position="167"/>
    </location>
</feature>